<organism evidence="4">
    <name type="scientific">Angomonas desouzai</name>
    <dbReference type="NCBI Taxonomy" id="59800"/>
    <lineage>
        <taxon>Eukaryota</taxon>
        <taxon>Discoba</taxon>
        <taxon>Euglenozoa</taxon>
        <taxon>Kinetoplastea</taxon>
        <taxon>Metakinetoplastina</taxon>
        <taxon>Trypanosomatida</taxon>
        <taxon>Trypanosomatidae</taxon>
        <taxon>Strigomonadinae</taxon>
        <taxon>Angomonas</taxon>
    </lineage>
</organism>
<dbReference type="Pfam" id="PF00710">
    <property type="entry name" value="Asparaginase"/>
    <property type="match status" value="1"/>
</dbReference>
<dbReference type="AlphaFoldDB" id="U5KN38"/>
<dbReference type="PRINTS" id="PR00139">
    <property type="entry name" value="ASNGLNASE"/>
</dbReference>
<dbReference type="InterPro" id="IPR006034">
    <property type="entry name" value="Asparaginase/glutaminase-like"/>
</dbReference>
<dbReference type="GO" id="GO:0004067">
    <property type="term" value="F:asparaginase activity"/>
    <property type="evidence" value="ECO:0007669"/>
    <property type="project" value="UniProtKB-UniRule"/>
</dbReference>
<dbReference type="PIRSF" id="PIRSF001220">
    <property type="entry name" value="L-ASNase_gatD"/>
    <property type="match status" value="1"/>
</dbReference>
<dbReference type="Pfam" id="PF17763">
    <property type="entry name" value="Asparaginase_C"/>
    <property type="match status" value="1"/>
</dbReference>
<sequence length="285" mass="31792">MLSADQGPEEWVKLAELIERHYFEYDGFVVQNGSDGMVYTATALSFMLENLGKPVIFTGSLIPATRIYTDMKRNTILSLILAACRQISEVCILFDDKLYRANRTIKVSRSSLKPYDSPHYPPLARMGGSLKLWGPLLRPQPHGRLHVMKNMSTPILSLQVGPYAPLEAFVSCIENSKARAVVLACYGSGNAPARGDFMQTILASAAKSSMLVVITTQNRYGKVDLGEYELGRRLLQMGAVSAMEMTAETTYIKLKYLFGRGFTNEEVRAYMQKDLRGEMTVLHSL</sequence>
<evidence type="ECO:0000313" key="4">
    <source>
        <dbReference type="EMBL" id="AGT02759.1"/>
    </source>
</evidence>
<feature type="domain" description="L-asparaginase N-terminal" evidence="2">
    <location>
        <begin position="3"/>
        <end position="131"/>
    </location>
</feature>
<evidence type="ECO:0000259" key="2">
    <source>
        <dbReference type="Pfam" id="PF00710"/>
    </source>
</evidence>
<dbReference type="PANTHER" id="PTHR11707">
    <property type="entry name" value="L-ASPARAGINASE"/>
    <property type="match status" value="1"/>
</dbReference>
<reference evidence="4" key="1">
    <citation type="submission" date="2013-02" db="EMBL/GenBank/DDBJ databases">
        <title>Genomic Cooperation Between Trypanosomatids and Their Bacterial Endosymbionts in the Synthesis of Essential Amino Acids Heavily Influenced by Multiple Lateral Gene Transfer Events.</title>
        <authorList>
            <person name="Alves J.M.P."/>
            <person name="Klein C."/>
            <person name="Maia da Silva F."/>
            <person name="Costa Martins A.G."/>
            <person name="Serrano M.G."/>
            <person name="Buck G.A."/>
            <person name="Vasconcelos A.T.R."/>
            <person name="France-Sagot M."/>
            <person name="Teixeira M.M.G."/>
            <person name="Motta M.C.M."/>
            <person name="Camargo E.P."/>
        </authorList>
    </citation>
    <scope>NUCLEOTIDE SEQUENCE</scope>
</reference>
<dbReference type="SMART" id="SM00870">
    <property type="entry name" value="Asparaginase"/>
    <property type="match status" value="1"/>
</dbReference>
<evidence type="ECO:0000256" key="1">
    <source>
        <dbReference type="ARBA" id="ARBA00012920"/>
    </source>
</evidence>
<dbReference type="Gene3D" id="3.40.50.1170">
    <property type="entry name" value="L-asparaginase, N-terminal domain"/>
    <property type="match status" value="1"/>
</dbReference>
<dbReference type="Gene3D" id="3.40.50.40">
    <property type="match status" value="1"/>
</dbReference>
<evidence type="ECO:0000259" key="3">
    <source>
        <dbReference type="Pfam" id="PF17763"/>
    </source>
</evidence>
<name>U5KN38_9TRYP</name>
<protein>
    <recommendedName>
        <fullName evidence="1">asparaginase</fullName>
        <ecNumber evidence="1">3.5.1.1</ecNumber>
    </recommendedName>
</protein>
<dbReference type="GO" id="GO:0009066">
    <property type="term" value="P:aspartate family amino acid metabolic process"/>
    <property type="evidence" value="ECO:0007669"/>
    <property type="project" value="UniProtKB-ARBA"/>
</dbReference>
<dbReference type="InterPro" id="IPR027474">
    <property type="entry name" value="L-asparaginase_N"/>
</dbReference>
<dbReference type="SUPFAM" id="SSF53774">
    <property type="entry name" value="Glutaminase/Asparaginase"/>
    <property type="match status" value="1"/>
</dbReference>
<dbReference type="InterPro" id="IPR037152">
    <property type="entry name" value="L-asparaginase_N_sf"/>
</dbReference>
<dbReference type="InterPro" id="IPR040919">
    <property type="entry name" value="Asparaginase_C"/>
</dbReference>
<dbReference type="PANTHER" id="PTHR11707:SF28">
    <property type="entry name" value="60 KDA LYSOPHOSPHOLIPASE"/>
    <property type="match status" value="1"/>
</dbReference>
<dbReference type="EMBL" id="KC584031">
    <property type="protein sequence ID" value="AGT02759.1"/>
    <property type="molecule type" value="Genomic_DNA"/>
</dbReference>
<dbReference type="PROSITE" id="PS51732">
    <property type="entry name" value="ASN_GLN_ASE_3"/>
    <property type="match status" value="1"/>
</dbReference>
<feature type="domain" description="Asparaginase/glutaminase C-terminal" evidence="3">
    <location>
        <begin position="167"/>
        <end position="271"/>
    </location>
</feature>
<proteinExistence type="predicted"/>
<dbReference type="PIRSF" id="PIRSF500176">
    <property type="entry name" value="L_ASNase"/>
    <property type="match status" value="1"/>
</dbReference>
<keyword evidence="4" id="KW-0378">Hydrolase</keyword>
<accession>U5KN38</accession>
<dbReference type="InterPro" id="IPR027473">
    <property type="entry name" value="L-asparaginase_C"/>
</dbReference>
<dbReference type="InterPro" id="IPR036152">
    <property type="entry name" value="Asp/glu_Ase-like_sf"/>
</dbReference>
<dbReference type="EC" id="3.5.1.1" evidence="1"/>